<reference evidence="11 12" key="1">
    <citation type="submission" date="2019-05" db="EMBL/GenBank/DDBJ databases">
        <authorList>
            <consortium name="Science for Life Laboratories"/>
        </authorList>
    </citation>
    <scope>NUCLEOTIDE SEQUENCE [LARGE SCALE GENOMIC DNA]</scope>
    <source>
        <strain evidence="11">Soil9</strain>
    </source>
</reference>
<dbReference type="Gene3D" id="2.60.120.590">
    <property type="entry name" value="Alpha-ketoglutarate-dependent dioxygenase AlkB-like"/>
    <property type="match status" value="1"/>
</dbReference>
<evidence type="ECO:0000256" key="7">
    <source>
        <dbReference type="ARBA" id="ARBA00023004"/>
    </source>
</evidence>
<feature type="binding site" evidence="9">
    <location>
        <position position="184"/>
    </location>
    <ligand>
        <name>2-oxoglutarate</name>
        <dbReference type="ChEBI" id="CHEBI:16810"/>
    </ligand>
</feature>
<dbReference type="Pfam" id="PF13532">
    <property type="entry name" value="2OG-FeII_Oxy_2"/>
    <property type="match status" value="1"/>
</dbReference>
<keyword evidence="8" id="KW-0234">DNA repair</keyword>
<keyword evidence="6" id="KW-0560">Oxidoreductase</keyword>
<keyword evidence="5" id="KW-0223">Dioxygenase</keyword>
<dbReference type="Proteomes" id="UP000464178">
    <property type="component" value="Chromosome"/>
</dbReference>
<keyword evidence="3" id="KW-0227">DNA damage</keyword>
<dbReference type="PROSITE" id="PS51471">
    <property type="entry name" value="FE2OG_OXY"/>
    <property type="match status" value="1"/>
</dbReference>
<feature type="binding site" evidence="9">
    <location>
        <begin position="62"/>
        <end position="64"/>
    </location>
    <ligand>
        <name>substrate</name>
    </ligand>
</feature>
<feature type="domain" description="Fe2OG dioxygenase" evidence="10">
    <location>
        <begin position="92"/>
        <end position="189"/>
    </location>
</feature>
<dbReference type="GO" id="GO:0008198">
    <property type="term" value="F:ferrous iron binding"/>
    <property type="evidence" value="ECO:0007669"/>
    <property type="project" value="TreeGrafter"/>
</dbReference>
<dbReference type="PANTHER" id="PTHR31573:SF1">
    <property type="entry name" value="DNA OXIDATIVE DEMETHYLASE ALKBH2"/>
    <property type="match status" value="1"/>
</dbReference>
<name>A0A6P2CV79_9BACT</name>
<dbReference type="KEGG" id="gms:SOIL9_67020"/>
<evidence type="ECO:0000256" key="8">
    <source>
        <dbReference type="ARBA" id="ARBA00023204"/>
    </source>
</evidence>
<dbReference type="GO" id="GO:0051747">
    <property type="term" value="F:cytosine C-5 DNA demethylase activity"/>
    <property type="evidence" value="ECO:0007669"/>
    <property type="project" value="TreeGrafter"/>
</dbReference>
<organism evidence="11 12">
    <name type="scientific">Gemmata massiliana</name>
    <dbReference type="NCBI Taxonomy" id="1210884"/>
    <lineage>
        <taxon>Bacteria</taxon>
        <taxon>Pseudomonadati</taxon>
        <taxon>Planctomycetota</taxon>
        <taxon>Planctomycetia</taxon>
        <taxon>Gemmatales</taxon>
        <taxon>Gemmataceae</taxon>
        <taxon>Gemmata</taxon>
    </lineage>
</organism>
<evidence type="ECO:0000256" key="9">
    <source>
        <dbReference type="PIRSR" id="PIRSR632852-1"/>
    </source>
</evidence>
<feature type="binding site" evidence="9">
    <location>
        <position position="180"/>
    </location>
    <ligand>
        <name>2-oxoglutarate</name>
        <dbReference type="ChEBI" id="CHEBI:16810"/>
    </ligand>
</feature>
<keyword evidence="7" id="KW-0408">Iron</keyword>
<dbReference type="AlphaFoldDB" id="A0A6P2CV79"/>
<evidence type="ECO:0000256" key="2">
    <source>
        <dbReference type="ARBA" id="ARBA00022723"/>
    </source>
</evidence>
<dbReference type="RefSeq" id="WP_162666069.1">
    <property type="nucleotide sequence ID" value="NZ_LR593886.1"/>
</dbReference>
<keyword evidence="12" id="KW-1185">Reference proteome</keyword>
<keyword evidence="4" id="KW-0460">Magnesium</keyword>
<evidence type="ECO:0000256" key="3">
    <source>
        <dbReference type="ARBA" id="ARBA00022763"/>
    </source>
</evidence>
<dbReference type="PANTHER" id="PTHR31573">
    <property type="entry name" value="ALPHA-KETOGLUTARATE-DEPENDENT DIOXYGENASE ALKB HOMOLOG 2"/>
    <property type="match status" value="1"/>
</dbReference>
<evidence type="ECO:0000256" key="4">
    <source>
        <dbReference type="ARBA" id="ARBA00022842"/>
    </source>
</evidence>
<evidence type="ECO:0000256" key="6">
    <source>
        <dbReference type="ARBA" id="ARBA00023002"/>
    </source>
</evidence>
<feature type="binding site" evidence="9">
    <location>
        <position position="168"/>
    </location>
    <ligand>
        <name>2-oxoglutarate</name>
        <dbReference type="ChEBI" id="CHEBI:16810"/>
    </ligand>
</feature>
<dbReference type="InterPro" id="IPR032852">
    <property type="entry name" value="ALKBH2"/>
</dbReference>
<comment type="cofactor">
    <cofactor evidence="1">
        <name>Fe(2+)</name>
        <dbReference type="ChEBI" id="CHEBI:29033"/>
    </cofactor>
</comment>
<gene>
    <name evidence="11" type="ORF">SOIL9_67020</name>
</gene>
<evidence type="ECO:0000256" key="1">
    <source>
        <dbReference type="ARBA" id="ARBA00001954"/>
    </source>
</evidence>
<evidence type="ECO:0000313" key="12">
    <source>
        <dbReference type="Proteomes" id="UP000464178"/>
    </source>
</evidence>
<dbReference type="SUPFAM" id="SSF51197">
    <property type="entry name" value="Clavaminate synthase-like"/>
    <property type="match status" value="1"/>
</dbReference>
<dbReference type="InterPro" id="IPR037151">
    <property type="entry name" value="AlkB-like_sf"/>
</dbReference>
<dbReference type="GO" id="GO:0006307">
    <property type="term" value="P:DNA alkylation repair"/>
    <property type="evidence" value="ECO:0007669"/>
    <property type="project" value="TreeGrafter"/>
</dbReference>
<keyword evidence="2" id="KW-0479">Metal-binding</keyword>
<protein>
    <recommendedName>
        <fullName evidence="10">Fe2OG dioxygenase domain-containing protein</fullName>
    </recommendedName>
</protein>
<feature type="binding site" evidence="9">
    <location>
        <position position="99"/>
    </location>
    <ligand>
        <name>2-oxoglutarate</name>
        <dbReference type="ChEBI" id="CHEBI:16810"/>
    </ligand>
</feature>
<evidence type="ECO:0000259" key="10">
    <source>
        <dbReference type="PROSITE" id="PS51471"/>
    </source>
</evidence>
<sequence length="193" mass="21627">MAEWIDIRDGGQFLYDPTFCSPEEADTLFAWLRTSIAWKQEAVRGKPLPRLNAWFADEGLKYSYSGLSHLGTGWLPELEEIRSAVETTSGTTFNSLLLNLYRDGQDSIGFHTDAEPELGENPAVATVSFGSVREFVLKHRKARETLSYQLGHGSLFVMGGTSQHHWLHALPKTEEALGERVSLTFRRIVGTRA</sequence>
<dbReference type="EMBL" id="LR593886">
    <property type="protein sequence ID" value="VTR91012.1"/>
    <property type="molecule type" value="Genomic_DNA"/>
</dbReference>
<feature type="binding site" evidence="9">
    <location>
        <position position="186"/>
    </location>
    <ligand>
        <name>2-oxoglutarate</name>
        <dbReference type="ChEBI" id="CHEBI:16810"/>
    </ligand>
</feature>
<feature type="binding site" evidence="9">
    <location>
        <position position="111"/>
    </location>
    <ligand>
        <name>2-oxoglutarate</name>
        <dbReference type="ChEBI" id="CHEBI:16810"/>
    </ligand>
</feature>
<evidence type="ECO:0000256" key="5">
    <source>
        <dbReference type="ARBA" id="ARBA00022964"/>
    </source>
</evidence>
<proteinExistence type="predicted"/>
<dbReference type="GO" id="GO:0035516">
    <property type="term" value="F:broad specificity oxidative DNA demethylase activity"/>
    <property type="evidence" value="ECO:0007669"/>
    <property type="project" value="TreeGrafter"/>
</dbReference>
<feature type="binding site" evidence="9">
    <location>
        <position position="101"/>
    </location>
    <ligand>
        <name>2-oxoglutarate</name>
        <dbReference type="ChEBI" id="CHEBI:16810"/>
    </ligand>
</feature>
<dbReference type="InterPro" id="IPR005123">
    <property type="entry name" value="Oxoglu/Fe-dep_dioxygenase_dom"/>
</dbReference>
<dbReference type="InterPro" id="IPR027450">
    <property type="entry name" value="AlkB-like"/>
</dbReference>
<dbReference type="FunFam" id="2.60.120.590:FF:000004">
    <property type="entry name" value="DNA oxidative demethylase ALKBH2"/>
    <property type="match status" value="1"/>
</dbReference>
<accession>A0A6P2CV79</accession>
<evidence type="ECO:0000313" key="11">
    <source>
        <dbReference type="EMBL" id="VTR91012.1"/>
    </source>
</evidence>